<dbReference type="NCBIfam" id="TIGR00254">
    <property type="entry name" value="GGDEF"/>
    <property type="match status" value="1"/>
</dbReference>
<feature type="domain" description="PAS" evidence="2">
    <location>
        <begin position="58"/>
        <end position="113"/>
    </location>
</feature>
<organism evidence="6 7">
    <name type="scientific">Ralstonia insidiosa</name>
    <dbReference type="NCBI Taxonomy" id="190721"/>
    <lineage>
        <taxon>Bacteria</taxon>
        <taxon>Pseudomonadati</taxon>
        <taxon>Pseudomonadota</taxon>
        <taxon>Betaproteobacteria</taxon>
        <taxon>Burkholderiales</taxon>
        <taxon>Burkholderiaceae</taxon>
        <taxon>Ralstonia</taxon>
    </lineage>
</organism>
<dbReference type="CDD" id="cd01949">
    <property type="entry name" value="GGDEF"/>
    <property type="match status" value="1"/>
</dbReference>
<dbReference type="InterPro" id="IPR029787">
    <property type="entry name" value="Nucleotide_cyclase"/>
</dbReference>
<dbReference type="Pfam" id="PF00563">
    <property type="entry name" value="EAL"/>
    <property type="match status" value="1"/>
</dbReference>
<dbReference type="RefSeq" id="WP_064806880.1">
    <property type="nucleotide sequence ID" value="NZ_CP016023.1"/>
</dbReference>
<dbReference type="Pfam" id="PF00990">
    <property type="entry name" value="GGDEF"/>
    <property type="match status" value="1"/>
</dbReference>
<dbReference type="NCBIfam" id="TIGR00229">
    <property type="entry name" value="sensory_box"/>
    <property type="match status" value="1"/>
</dbReference>
<dbReference type="InterPro" id="IPR035919">
    <property type="entry name" value="EAL_sf"/>
</dbReference>
<dbReference type="PROSITE" id="PS50112">
    <property type="entry name" value="PAS"/>
    <property type="match status" value="2"/>
</dbReference>
<dbReference type="EMBL" id="CP016023">
    <property type="protein sequence ID" value="ANJ74767.1"/>
    <property type="molecule type" value="Genomic_DNA"/>
</dbReference>
<dbReference type="SMART" id="SM00065">
    <property type="entry name" value="GAF"/>
    <property type="match status" value="1"/>
</dbReference>
<dbReference type="Gene3D" id="3.30.450.40">
    <property type="match status" value="1"/>
</dbReference>
<dbReference type="SMART" id="SM00091">
    <property type="entry name" value="PAS"/>
    <property type="match status" value="2"/>
</dbReference>
<reference evidence="7" key="1">
    <citation type="submission" date="2016-06" db="EMBL/GenBank/DDBJ databases">
        <authorList>
            <person name="Xu Y."/>
            <person name="Nagy A."/>
            <person name="Yan X."/>
            <person name="Kim S.W."/>
            <person name="Haley B."/>
            <person name="Liu N.T."/>
            <person name="Nou X."/>
        </authorList>
    </citation>
    <scope>NUCLEOTIDE SEQUENCE [LARGE SCALE GENOMIC DNA]</scope>
    <source>
        <strain evidence="7">ATCC 49129</strain>
    </source>
</reference>
<gene>
    <name evidence="6" type="ORF">A9Y76_19535</name>
</gene>
<dbReference type="OrthoDB" id="9813903at2"/>
<dbReference type="AlphaFoldDB" id="A0A192A3A0"/>
<comment type="catalytic activity">
    <reaction evidence="1">
        <text>3',3'-c-di-GMP + H2O = 5'-phosphoguanylyl(3'-&gt;5')guanosine + H(+)</text>
        <dbReference type="Rhea" id="RHEA:24902"/>
        <dbReference type="ChEBI" id="CHEBI:15377"/>
        <dbReference type="ChEBI" id="CHEBI:15378"/>
        <dbReference type="ChEBI" id="CHEBI:58754"/>
        <dbReference type="ChEBI" id="CHEBI:58805"/>
        <dbReference type="EC" id="3.1.4.52"/>
    </reaction>
    <physiologicalReaction direction="left-to-right" evidence="1">
        <dbReference type="Rhea" id="RHEA:24903"/>
    </physiologicalReaction>
</comment>
<name>A0A192A3A0_9RALS</name>
<dbReference type="InterPro" id="IPR029016">
    <property type="entry name" value="GAF-like_dom_sf"/>
</dbReference>
<dbReference type="PANTHER" id="PTHR44757:SF2">
    <property type="entry name" value="BIOFILM ARCHITECTURE MAINTENANCE PROTEIN MBAA"/>
    <property type="match status" value="1"/>
</dbReference>
<sequence>MNRSHPADAGALPVDAELAPEAMLRPATAPVPPAQTAAEEQATGTDFDALARLSSDAVLLTVEGRVVRANPAAARLMNAQTPEQLEGAQLAGLIHPDDVGQAVPHLARMVSGGLGAQPVEHRLVRVDYTHVLVASEAAACEHEGQPAVMLVLREAGSRHALERHAVQARAEALKARRLLASENAVLAQLASNATLSTVLRHLCLYVEQVYPNAMAAVMLLAEGNPDESLTLRVAAAPTLPAAYAATLENSPVGPDAGACGCAVYLGNAALIGDIATDPRWQHERTAALAAGFAAAWALPIRSSRGDKLGALTLFYRQPCLPSEEELNFLDDVTHLAGVAIQKDTIERGLAESEERYRLAISHLNEGVLIQNLDGVVLAANASAERILRVRAGQLVGRNRLDPLQRVIDEDGNEIAHDVLPSQLVKRSGEPILGRVYGLLLKTGELVWIRENIIPIRRHGEPVPSSIMLSFADITDIKRAEQRLRHLAAHDALTGLTNRSFFIAHLDAAIERARDESRELGLFFLDLDRFKSVNDTAGHACGDTLLQSAAARLTDCIGPGDVIARLGGDEFVILIEQRVEGKRIALLAERLLLTMREPFDTVNGRYYLGVSIGVALYPHDGISGSDLLRSADAAMYRAKQNGRNRAQFYTAELNARLQRRYLLENALRDALENNELQLVYQPKYDLASHRIVGAEALLRWNSTKLGAISPVEFIPVAEETGLIVPIGEWVLRRACEQAVTWYEALGYDFRMAVNLSARQFQAGDVVPMIEQTLAEVGLPPTALEVEITESLLMGGADEVRPMFDALTAQGIRISIDDFGTGYSSLSYLQRFPISNVKIDRSFITGIPHDPDSVALTEAIVAMARALGMTVTAEGVEDADQVEFLAKAGCQEIQGYYIGKPVTAEGFDRLLRAHLSVVDAGVRAARG</sequence>
<dbReference type="SMART" id="SM00267">
    <property type="entry name" value="GGDEF"/>
    <property type="match status" value="1"/>
</dbReference>
<dbReference type="SUPFAM" id="SSF55781">
    <property type="entry name" value="GAF domain-like"/>
    <property type="match status" value="1"/>
</dbReference>
<dbReference type="STRING" id="190721.ACS15_4143"/>
<dbReference type="SMART" id="SM00052">
    <property type="entry name" value="EAL"/>
    <property type="match status" value="1"/>
</dbReference>
<dbReference type="PROSITE" id="PS50887">
    <property type="entry name" value="GGDEF"/>
    <property type="match status" value="1"/>
</dbReference>
<dbReference type="InterPro" id="IPR000160">
    <property type="entry name" value="GGDEF_dom"/>
</dbReference>
<dbReference type="PROSITE" id="PS50113">
    <property type="entry name" value="PAC"/>
    <property type="match status" value="1"/>
</dbReference>
<dbReference type="Gene3D" id="3.30.70.270">
    <property type="match status" value="1"/>
</dbReference>
<dbReference type="Pfam" id="PF13185">
    <property type="entry name" value="GAF_2"/>
    <property type="match status" value="1"/>
</dbReference>
<evidence type="ECO:0000259" key="2">
    <source>
        <dbReference type="PROSITE" id="PS50112"/>
    </source>
</evidence>
<dbReference type="InterPro" id="IPR013656">
    <property type="entry name" value="PAS_4"/>
</dbReference>
<dbReference type="PANTHER" id="PTHR44757">
    <property type="entry name" value="DIGUANYLATE CYCLASE DGCP"/>
    <property type="match status" value="1"/>
</dbReference>
<dbReference type="CDD" id="cd00130">
    <property type="entry name" value="PAS"/>
    <property type="match status" value="2"/>
</dbReference>
<dbReference type="InterPro" id="IPR000014">
    <property type="entry name" value="PAS"/>
</dbReference>
<dbReference type="InterPro" id="IPR052155">
    <property type="entry name" value="Biofilm_reg_signaling"/>
</dbReference>
<feature type="domain" description="GGDEF" evidence="5">
    <location>
        <begin position="517"/>
        <end position="650"/>
    </location>
</feature>
<dbReference type="PROSITE" id="PS50883">
    <property type="entry name" value="EAL"/>
    <property type="match status" value="1"/>
</dbReference>
<dbReference type="InterPro" id="IPR001633">
    <property type="entry name" value="EAL_dom"/>
</dbReference>
<dbReference type="InterPro" id="IPR003018">
    <property type="entry name" value="GAF"/>
</dbReference>
<dbReference type="SUPFAM" id="SSF141868">
    <property type="entry name" value="EAL domain-like"/>
    <property type="match status" value="1"/>
</dbReference>
<evidence type="ECO:0000313" key="7">
    <source>
        <dbReference type="Proteomes" id="UP000078572"/>
    </source>
</evidence>
<accession>A0A192A3A0</accession>
<dbReference type="CDD" id="cd01948">
    <property type="entry name" value="EAL"/>
    <property type="match status" value="1"/>
</dbReference>
<evidence type="ECO:0000259" key="5">
    <source>
        <dbReference type="PROSITE" id="PS50887"/>
    </source>
</evidence>
<dbReference type="SUPFAM" id="SSF55073">
    <property type="entry name" value="Nucleotide cyclase"/>
    <property type="match status" value="1"/>
</dbReference>
<evidence type="ECO:0000259" key="3">
    <source>
        <dbReference type="PROSITE" id="PS50113"/>
    </source>
</evidence>
<dbReference type="InterPro" id="IPR013767">
    <property type="entry name" value="PAS_fold"/>
</dbReference>
<protein>
    <submittedName>
        <fullName evidence="6">Diguanylate cyclase</fullName>
    </submittedName>
</protein>
<dbReference type="Gene3D" id="3.30.450.20">
    <property type="entry name" value="PAS domain"/>
    <property type="match status" value="2"/>
</dbReference>
<dbReference type="GO" id="GO:0071732">
    <property type="term" value="P:cellular response to nitric oxide"/>
    <property type="evidence" value="ECO:0007669"/>
    <property type="project" value="UniProtKB-ARBA"/>
</dbReference>
<dbReference type="Gene3D" id="3.20.20.450">
    <property type="entry name" value="EAL domain"/>
    <property type="match status" value="1"/>
</dbReference>
<feature type="domain" description="EAL" evidence="4">
    <location>
        <begin position="659"/>
        <end position="913"/>
    </location>
</feature>
<dbReference type="SUPFAM" id="SSF55785">
    <property type="entry name" value="PYP-like sensor domain (PAS domain)"/>
    <property type="match status" value="2"/>
</dbReference>
<feature type="domain" description="PAS" evidence="2">
    <location>
        <begin position="352"/>
        <end position="426"/>
    </location>
</feature>
<evidence type="ECO:0000259" key="4">
    <source>
        <dbReference type="PROSITE" id="PS50883"/>
    </source>
</evidence>
<dbReference type="Proteomes" id="UP000078572">
    <property type="component" value="Chromosome 2"/>
</dbReference>
<dbReference type="FunFam" id="3.30.70.270:FF:000001">
    <property type="entry name" value="Diguanylate cyclase domain protein"/>
    <property type="match status" value="1"/>
</dbReference>
<dbReference type="InterPro" id="IPR035965">
    <property type="entry name" value="PAS-like_dom_sf"/>
</dbReference>
<dbReference type="FunFam" id="3.20.20.450:FF:000001">
    <property type="entry name" value="Cyclic di-GMP phosphodiesterase yahA"/>
    <property type="match status" value="1"/>
</dbReference>
<dbReference type="GO" id="GO:0006355">
    <property type="term" value="P:regulation of DNA-templated transcription"/>
    <property type="evidence" value="ECO:0007669"/>
    <property type="project" value="InterPro"/>
</dbReference>
<evidence type="ECO:0000256" key="1">
    <source>
        <dbReference type="ARBA" id="ARBA00051114"/>
    </source>
</evidence>
<keyword evidence="7" id="KW-1185">Reference proteome</keyword>
<dbReference type="InterPro" id="IPR000700">
    <property type="entry name" value="PAS-assoc_C"/>
</dbReference>
<evidence type="ECO:0000313" key="6">
    <source>
        <dbReference type="EMBL" id="ANJ74767.1"/>
    </source>
</evidence>
<dbReference type="GeneID" id="61528226"/>
<proteinExistence type="predicted"/>
<dbReference type="GO" id="GO:0071111">
    <property type="term" value="F:cyclic-guanylate-specific phosphodiesterase activity"/>
    <property type="evidence" value="ECO:0007669"/>
    <property type="project" value="UniProtKB-EC"/>
</dbReference>
<dbReference type="Pfam" id="PF08448">
    <property type="entry name" value="PAS_4"/>
    <property type="match status" value="1"/>
</dbReference>
<feature type="domain" description="PAC" evidence="3">
    <location>
        <begin position="426"/>
        <end position="485"/>
    </location>
</feature>
<dbReference type="InterPro" id="IPR043128">
    <property type="entry name" value="Rev_trsase/Diguanyl_cyclase"/>
</dbReference>
<dbReference type="Pfam" id="PF00989">
    <property type="entry name" value="PAS"/>
    <property type="match status" value="1"/>
</dbReference>